<protein>
    <submittedName>
        <fullName evidence="2">Uncharacterized protein</fullName>
    </submittedName>
</protein>
<dbReference type="EMBL" id="LQQO01000056">
    <property type="protein sequence ID" value="KZE09134.1"/>
    <property type="molecule type" value="Genomic_DNA"/>
</dbReference>
<feature type="coiled-coil region" evidence="1">
    <location>
        <begin position="134"/>
        <end position="220"/>
    </location>
</feature>
<keyword evidence="1" id="KW-0175">Coiled coil</keyword>
<sequence>MIKFLQDYTTKSAPAEVFKVDQEVERSPESELYFVRLGVAGFLVDGKVLNEDYEPIVREPVAIVVTTDRRFADTGRGGEVIGLDAPARASSGPGTAAVFAGQPDSIGLSETEVAQLRADLAHAIDRENHGTGRIDELTEELETVRANLATITTDRDKLTGDLTALQNDLQTARTDLTAVEGLRAENVDLAAQLKGANASLEKAEARVAELEAAAAKSTTSRAK</sequence>
<proteinExistence type="predicted"/>
<evidence type="ECO:0000313" key="3">
    <source>
        <dbReference type="Proteomes" id="UP000076609"/>
    </source>
</evidence>
<accession>A0ABR5Y9Y4</accession>
<name>A0ABR5Y9Y4_9SPHN</name>
<comment type="caution">
    <text evidence="2">The sequence shown here is derived from an EMBL/GenBank/DDBJ whole genome shotgun (WGS) entry which is preliminary data.</text>
</comment>
<reference evidence="3" key="1">
    <citation type="submission" date="2016-01" db="EMBL/GenBank/DDBJ databases">
        <title>Draft genome of Chromobacterium sp. F49.</title>
        <authorList>
            <person name="Hong K.W."/>
        </authorList>
    </citation>
    <scope>NUCLEOTIDE SEQUENCE [LARGE SCALE GENOMIC DNA]</scope>
    <source>
        <strain evidence="3">CN3</strain>
    </source>
</reference>
<gene>
    <name evidence="2" type="ORF">AVT10_06705</name>
</gene>
<dbReference type="Proteomes" id="UP000076609">
    <property type="component" value="Unassembled WGS sequence"/>
</dbReference>
<evidence type="ECO:0000256" key="1">
    <source>
        <dbReference type="SAM" id="Coils"/>
    </source>
</evidence>
<evidence type="ECO:0000313" key="2">
    <source>
        <dbReference type="EMBL" id="KZE09134.1"/>
    </source>
</evidence>
<dbReference type="Gene3D" id="1.10.287.1490">
    <property type="match status" value="1"/>
</dbReference>
<dbReference type="RefSeq" id="WP_066693515.1">
    <property type="nucleotide sequence ID" value="NZ_LQQO01000056.1"/>
</dbReference>
<organism evidence="2 3">
    <name type="scientific">Sphingomonas hankookensis</name>
    <dbReference type="NCBI Taxonomy" id="563996"/>
    <lineage>
        <taxon>Bacteria</taxon>
        <taxon>Pseudomonadati</taxon>
        <taxon>Pseudomonadota</taxon>
        <taxon>Alphaproteobacteria</taxon>
        <taxon>Sphingomonadales</taxon>
        <taxon>Sphingomonadaceae</taxon>
        <taxon>Sphingomonas</taxon>
    </lineage>
</organism>
<keyword evidence="3" id="KW-1185">Reference proteome</keyword>